<dbReference type="EMBL" id="JBHUOF010000038">
    <property type="protein sequence ID" value="MFD2801879.1"/>
    <property type="molecule type" value="Genomic_DNA"/>
</dbReference>
<dbReference type="InterPro" id="IPR053714">
    <property type="entry name" value="Iso_Racemase_Enz_sf"/>
</dbReference>
<dbReference type="Proteomes" id="UP001597478">
    <property type="component" value="Unassembled WGS sequence"/>
</dbReference>
<keyword evidence="2" id="KW-1185">Reference proteome</keyword>
<dbReference type="Gene3D" id="3.40.50.12500">
    <property type="match status" value="1"/>
</dbReference>
<accession>A0ABW5WDR6</accession>
<name>A0ABW5WDR6_9PSEU</name>
<proteinExistence type="predicted"/>
<evidence type="ECO:0008006" key="3">
    <source>
        <dbReference type="Google" id="ProtNLM"/>
    </source>
</evidence>
<dbReference type="InterPro" id="IPR026286">
    <property type="entry name" value="MaiA/AMDase"/>
</dbReference>
<dbReference type="PANTHER" id="PTHR40267">
    <property type="entry name" value="BLR3294 PROTEIN"/>
    <property type="match status" value="1"/>
</dbReference>
<evidence type="ECO:0000313" key="1">
    <source>
        <dbReference type="EMBL" id="MFD2801879.1"/>
    </source>
</evidence>
<sequence length="266" mass="27844">MSGPAEGVRPRLPLAALNTAKRIGLVYMASSTLMEAEMYAMATPGVTVHTSRVTLPKVTVEGIDAMMRSPQLREAAELVAQAPLDVLIFGGTSASFLHGTAWDRLLTEQLTAWTGLTGRCTTTSTASIAALDAVGAGSITLVTPYRQEVVDRAVRFFGDNGHPVVASVGLDITDDRALAEVPLERVFDLAVETDTPEADAVFISCTNFASVGAIAALEDALGKPVVSAVQASFWHCLRLADAPAARPGFGSLFRLTGMVADDGGVP</sequence>
<dbReference type="RefSeq" id="WP_377384373.1">
    <property type="nucleotide sequence ID" value="NZ_JBHSAN010000002.1"/>
</dbReference>
<dbReference type="PIRSF" id="PIRSF015736">
    <property type="entry name" value="MI"/>
    <property type="match status" value="1"/>
</dbReference>
<evidence type="ECO:0000313" key="2">
    <source>
        <dbReference type="Proteomes" id="UP001597478"/>
    </source>
</evidence>
<organism evidence="1 2">
    <name type="scientific">Prauserella oleivorans</name>
    <dbReference type="NCBI Taxonomy" id="1478153"/>
    <lineage>
        <taxon>Bacteria</taxon>
        <taxon>Bacillati</taxon>
        <taxon>Actinomycetota</taxon>
        <taxon>Actinomycetes</taxon>
        <taxon>Pseudonocardiales</taxon>
        <taxon>Pseudonocardiaceae</taxon>
        <taxon>Prauserella</taxon>
    </lineage>
</organism>
<dbReference type="PANTHER" id="PTHR40267:SF1">
    <property type="entry name" value="BLR3294 PROTEIN"/>
    <property type="match status" value="1"/>
</dbReference>
<reference evidence="2" key="1">
    <citation type="journal article" date="2019" name="Int. J. Syst. Evol. Microbiol.">
        <title>The Global Catalogue of Microorganisms (GCM) 10K type strain sequencing project: providing services to taxonomists for standard genome sequencing and annotation.</title>
        <authorList>
            <consortium name="The Broad Institute Genomics Platform"/>
            <consortium name="The Broad Institute Genome Sequencing Center for Infectious Disease"/>
            <person name="Wu L."/>
            <person name="Ma J."/>
        </authorList>
    </citation>
    <scope>NUCLEOTIDE SEQUENCE [LARGE SCALE GENOMIC DNA]</scope>
    <source>
        <strain evidence="2">IBRC-M 10906</strain>
    </source>
</reference>
<dbReference type="Pfam" id="PF17645">
    <property type="entry name" value="Amdase"/>
    <property type="match status" value="1"/>
</dbReference>
<gene>
    <name evidence="1" type="ORF">ACFS2C_21050</name>
</gene>
<comment type="caution">
    <text evidence="1">The sequence shown here is derived from an EMBL/GenBank/DDBJ whole genome shotgun (WGS) entry which is preliminary data.</text>
</comment>
<protein>
    <recommendedName>
        <fullName evidence="3">Maleate isomerase</fullName>
    </recommendedName>
</protein>